<sequence length="69" mass="7945">MPSCRKQSMANNKDAQLIVRINKAQRDEFVALCNELDTSSSREIRKFIKRFVKKHKPGQEKPVKGDQDG</sequence>
<reference evidence="2" key="1">
    <citation type="submission" date="2015-07" db="EMBL/GenBank/DDBJ databases">
        <title>Draft genome sequence of a Pseudoalteromonas rubra strain, OCN096, isolated from Kaneohe Bay, Oahu, Hawaii.</title>
        <authorList>
            <person name="Beurmann S."/>
            <person name="Ushijima B."/>
            <person name="Belcaid M."/>
            <person name="Callahan S.M."/>
            <person name="Aeby G.S."/>
        </authorList>
    </citation>
    <scope>NUCLEOTIDE SEQUENCE [LARGE SCALE GENOMIC DNA]</scope>
    <source>
        <strain evidence="2">OCN096</strain>
    </source>
</reference>
<protein>
    <submittedName>
        <fullName evidence="1">Uncharacterized protein</fullName>
    </submittedName>
</protein>
<accession>A0A0L0EQ32</accession>
<dbReference type="EMBL" id="LFZX01000137">
    <property type="protein sequence ID" value="KNC66577.1"/>
    <property type="molecule type" value="Genomic_DNA"/>
</dbReference>
<evidence type="ECO:0000313" key="1">
    <source>
        <dbReference type="EMBL" id="KNC66577.1"/>
    </source>
</evidence>
<name>A0A0L0EQ32_9GAMM</name>
<evidence type="ECO:0000313" key="2">
    <source>
        <dbReference type="Proteomes" id="UP000036850"/>
    </source>
</evidence>
<dbReference type="PATRIC" id="fig|43658.6.peg.2487"/>
<dbReference type="Proteomes" id="UP000036850">
    <property type="component" value="Unassembled WGS sequence"/>
</dbReference>
<dbReference type="OrthoDB" id="5525774at2"/>
<organism evidence="1 2">
    <name type="scientific">Pseudoalteromonas rubra</name>
    <dbReference type="NCBI Taxonomy" id="43658"/>
    <lineage>
        <taxon>Bacteria</taxon>
        <taxon>Pseudomonadati</taxon>
        <taxon>Pseudomonadota</taxon>
        <taxon>Gammaproteobacteria</taxon>
        <taxon>Alteromonadales</taxon>
        <taxon>Pseudoalteromonadaceae</taxon>
        <taxon>Pseudoalteromonas</taxon>
    </lineage>
</organism>
<dbReference type="AlphaFoldDB" id="A0A0L0EQ32"/>
<proteinExistence type="predicted"/>
<comment type="caution">
    <text evidence="1">The sequence shown here is derived from an EMBL/GenBank/DDBJ whole genome shotgun (WGS) entry which is preliminary data.</text>
</comment>
<gene>
    <name evidence="1" type="ORF">AC626_16160</name>
</gene>